<name>A0ABV4R336_9ACTN</name>
<organism evidence="2 3">
    <name type="scientific">Actinomadura chokoriensis</name>
    <dbReference type="NCBI Taxonomy" id="454156"/>
    <lineage>
        <taxon>Bacteria</taxon>
        <taxon>Bacillati</taxon>
        <taxon>Actinomycetota</taxon>
        <taxon>Actinomycetes</taxon>
        <taxon>Streptosporangiales</taxon>
        <taxon>Thermomonosporaceae</taxon>
        <taxon>Actinomadura</taxon>
    </lineage>
</organism>
<gene>
    <name evidence="2" type="ORF">SM436_22800</name>
</gene>
<comment type="caution">
    <text evidence="2">The sequence shown here is derived from an EMBL/GenBank/DDBJ whole genome shotgun (WGS) entry which is preliminary data.</text>
</comment>
<protein>
    <submittedName>
        <fullName evidence="2">Uncharacterized protein</fullName>
    </submittedName>
</protein>
<feature type="region of interest" description="Disordered" evidence="1">
    <location>
        <begin position="1"/>
        <end position="38"/>
    </location>
</feature>
<dbReference type="RefSeq" id="WP_371943266.1">
    <property type="nucleotide sequence ID" value="NZ_JAXCEH010000015.1"/>
</dbReference>
<evidence type="ECO:0000313" key="3">
    <source>
        <dbReference type="Proteomes" id="UP001569904"/>
    </source>
</evidence>
<proteinExistence type="predicted"/>
<keyword evidence="3" id="KW-1185">Reference proteome</keyword>
<dbReference type="Proteomes" id="UP001569904">
    <property type="component" value="Unassembled WGS sequence"/>
</dbReference>
<evidence type="ECO:0000313" key="2">
    <source>
        <dbReference type="EMBL" id="MFA1556530.1"/>
    </source>
</evidence>
<evidence type="ECO:0000256" key="1">
    <source>
        <dbReference type="SAM" id="MobiDB-lite"/>
    </source>
</evidence>
<dbReference type="EMBL" id="JAXCEH010000015">
    <property type="protein sequence ID" value="MFA1556530.1"/>
    <property type="molecule type" value="Genomic_DNA"/>
</dbReference>
<accession>A0ABV4R336</accession>
<reference evidence="2 3" key="1">
    <citation type="submission" date="2023-11" db="EMBL/GenBank/DDBJ databases">
        <title>Actinomadura monticuli sp. nov., isolated from volcanic ash.</title>
        <authorList>
            <person name="Lee S.D."/>
            <person name="Yang H."/>
            <person name="Kim I.S."/>
        </authorList>
    </citation>
    <scope>NUCLEOTIDE SEQUENCE [LARGE SCALE GENOMIC DNA]</scope>
    <source>
        <strain evidence="2 3">DSM 45346</strain>
    </source>
</reference>
<sequence length="84" mass="9385">MEDTEDPCMSAPGKEDTVPGTRHHTHVEADEVSRSDGASMLHKAARRRLNISGEEFLSRWDHGYYDDTDDPAVADVAMLIPFAR</sequence>